<accession>A0A8H2VC46</accession>
<gene>
    <name evidence="2" type="ORF">KABA2_01S16038</name>
</gene>
<feature type="region of interest" description="Disordered" evidence="1">
    <location>
        <begin position="128"/>
        <end position="151"/>
    </location>
</feature>
<dbReference type="RefSeq" id="XP_041404579.1">
    <property type="nucleotide sequence ID" value="XM_041548645.1"/>
</dbReference>
<organism evidence="2 3">
    <name type="scientific">Maudiozyma barnettii</name>
    <dbReference type="NCBI Taxonomy" id="61262"/>
    <lineage>
        <taxon>Eukaryota</taxon>
        <taxon>Fungi</taxon>
        <taxon>Dikarya</taxon>
        <taxon>Ascomycota</taxon>
        <taxon>Saccharomycotina</taxon>
        <taxon>Saccharomycetes</taxon>
        <taxon>Saccharomycetales</taxon>
        <taxon>Saccharomycetaceae</taxon>
        <taxon>Maudiozyma</taxon>
    </lineage>
</organism>
<dbReference type="SUPFAM" id="SSF57850">
    <property type="entry name" value="RING/U-box"/>
    <property type="match status" value="1"/>
</dbReference>
<reference evidence="2 3" key="1">
    <citation type="submission" date="2020-05" db="EMBL/GenBank/DDBJ databases">
        <authorList>
            <person name="Casaregola S."/>
            <person name="Devillers H."/>
            <person name="Grondin C."/>
        </authorList>
    </citation>
    <scope>NUCLEOTIDE SEQUENCE [LARGE SCALE GENOMIC DNA]</scope>
    <source>
        <strain evidence="2 3">CLIB 1767</strain>
    </source>
</reference>
<keyword evidence="3" id="KW-1185">Reference proteome</keyword>
<dbReference type="Proteomes" id="UP000644660">
    <property type="component" value="Unassembled WGS sequence"/>
</dbReference>
<dbReference type="EMBL" id="CAEFZW010000001">
    <property type="protein sequence ID" value="CAB4252541.1"/>
    <property type="molecule type" value="Genomic_DNA"/>
</dbReference>
<evidence type="ECO:0000313" key="2">
    <source>
        <dbReference type="EMBL" id="CAB4252541.1"/>
    </source>
</evidence>
<dbReference type="InterPro" id="IPR013083">
    <property type="entry name" value="Znf_RING/FYVE/PHD"/>
</dbReference>
<dbReference type="OrthoDB" id="8062037at2759"/>
<comment type="caution">
    <text evidence="2">The sequence shown here is derived from an EMBL/GenBank/DDBJ whole genome shotgun (WGS) entry which is preliminary data.</text>
</comment>
<protein>
    <submittedName>
        <fullName evidence="2">Uncharacterized protein</fullName>
    </submittedName>
</protein>
<evidence type="ECO:0000256" key="1">
    <source>
        <dbReference type="SAM" id="MobiDB-lite"/>
    </source>
</evidence>
<dbReference type="Gene3D" id="3.30.40.10">
    <property type="entry name" value="Zinc/RING finger domain, C3HC4 (zinc finger)"/>
    <property type="match status" value="1"/>
</dbReference>
<dbReference type="GeneID" id="64855670"/>
<sequence>MKRDFFKNYLSCIKRRLIGRKYHRKGKNDCPKEENKVFTYSYKSNIVEIGGKRDGFHGFVLSTNKIEKYGLPIEGTETSHVTVDELRVLTDVECIFEDDDRCGFCFESFKKDDSKVNIVELGSEESASFSSGHSKIPDEDKSFEESDSSNLTDSEVINEATGSEELELPHIIVETPCEHRFHKNCISSWLEYTAQNKWHASCGRLMAHGSIDRFCPCHLLHLICPLCRFDVSNLKLVCVNADISLNRVLIKRD</sequence>
<name>A0A8H2VC46_9SACH</name>
<dbReference type="AlphaFoldDB" id="A0A8H2VC46"/>
<proteinExistence type="predicted"/>
<feature type="compositionally biased region" description="Basic and acidic residues" evidence="1">
    <location>
        <begin position="135"/>
        <end position="144"/>
    </location>
</feature>
<evidence type="ECO:0000313" key="3">
    <source>
        <dbReference type="Proteomes" id="UP000644660"/>
    </source>
</evidence>